<feature type="compositionally biased region" description="Basic and acidic residues" evidence="2">
    <location>
        <begin position="513"/>
        <end position="526"/>
    </location>
</feature>
<dbReference type="Pfam" id="PF13516">
    <property type="entry name" value="LRR_6"/>
    <property type="match status" value="2"/>
</dbReference>
<feature type="compositionally biased region" description="Acidic residues" evidence="2">
    <location>
        <begin position="544"/>
        <end position="554"/>
    </location>
</feature>
<feature type="region of interest" description="Disordered" evidence="2">
    <location>
        <begin position="1"/>
        <end position="96"/>
    </location>
</feature>
<proteinExistence type="predicted"/>
<name>A0A913ZP68_PATMI</name>
<evidence type="ECO:0000259" key="3">
    <source>
        <dbReference type="PROSITE" id="PS50181"/>
    </source>
</evidence>
<evidence type="ECO:0000256" key="1">
    <source>
        <dbReference type="ARBA" id="ARBA00022786"/>
    </source>
</evidence>
<dbReference type="PANTHER" id="PTHR13318">
    <property type="entry name" value="PARTNER OF PAIRED, ISOFORM B-RELATED"/>
    <property type="match status" value="1"/>
</dbReference>
<organism evidence="4 5">
    <name type="scientific">Patiria miniata</name>
    <name type="common">Bat star</name>
    <name type="synonym">Asterina miniata</name>
    <dbReference type="NCBI Taxonomy" id="46514"/>
    <lineage>
        <taxon>Eukaryota</taxon>
        <taxon>Metazoa</taxon>
        <taxon>Echinodermata</taxon>
        <taxon>Eleutherozoa</taxon>
        <taxon>Asterozoa</taxon>
        <taxon>Asteroidea</taxon>
        <taxon>Valvatacea</taxon>
        <taxon>Valvatida</taxon>
        <taxon>Asterinidae</taxon>
        <taxon>Patiria</taxon>
    </lineage>
</organism>
<feature type="region of interest" description="Disordered" evidence="2">
    <location>
        <begin position="651"/>
        <end position="822"/>
    </location>
</feature>
<dbReference type="InterPro" id="IPR006553">
    <property type="entry name" value="Leu-rich_rpt_Cys-con_subtyp"/>
</dbReference>
<dbReference type="SUPFAM" id="SSF81383">
    <property type="entry name" value="F-box domain"/>
    <property type="match status" value="1"/>
</dbReference>
<dbReference type="SMART" id="SM00256">
    <property type="entry name" value="FBOX"/>
    <property type="match status" value="1"/>
</dbReference>
<evidence type="ECO:0000256" key="2">
    <source>
        <dbReference type="SAM" id="MobiDB-lite"/>
    </source>
</evidence>
<feature type="domain" description="F-box" evidence="3">
    <location>
        <begin position="1250"/>
        <end position="1296"/>
    </location>
</feature>
<evidence type="ECO:0000313" key="5">
    <source>
        <dbReference type="Proteomes" id="UP000887568"/>
    </source>
</evidence>
<dbReference type="CDD" id="cd22139">
    <property type="entry name" value="F-box_unchar"/>
    <property type="match status" value="1"/>
</dbReference>
<dbReference type="OMA" id="NTWEDEV"/>
<feature type="compositionally biased region" description="Polar residues" evidence="2">
    <location>
        <begin position="465"/>
        <end position="479"/>
    </location>
</feature>
<feature type="compositionally biased region" description="Polar residues" evidence="2">
    <location>
        <begin position="1013"/>
        <end position="1025"/>
    </location>
</feature>
<dbReference type="InterPro" id="IPR057207">
    <property type="entry name" value="FBXL15_LRR"/>
</dbReference>
<feature type="region of interest" description="Disordered" evidence="2">
    <location>
        <begin position="334"/>
        <end position="377"/>
    </location>
</feature>
<feature type="compositionally biased region" description="Basic residues" evidence="2">
    <location>
        <begin position="738"/>
        <end position="757"/>
    </location>
</feature>
<dbReference type="GO" id="GO:0031146">
    <property type="term" value="P:SCF-dependent proteasomal ubiquitin-dependent protein catabolic process"/>
    <property type="evidence" value="ECO:0007669"/>
    <property type="project" value="TreeGrafter"/>
</dbReference>
<feature type="compositionally biased region" description="Basic and acidic residues" evidence="2">
    <location>
        <begin position="758"/>
        <end position="779"/>
    </location>
</feature>
<dbReference type="RefSeq" id="XP_038053169.1">
    <property type="nucleotide sequence ID" value="XM_038197241.1"/>
</dbReference>
<feature type="region of interest" description="Disordered" evidence="2">
    <location>
        <begin position="279"/>
        <end position="318"/>
    </location>
</feature>
<feature type="region of interest" description="Disordered" evidence="2">
    <location>
        <begin position="960"/>
        <end position="992"/>
    </location>
</feature>
<keyword evidence="1" id="KW-0833">Ubl conjugation pathway</keyword>
<protein>
    <recommendedName>
        <fullName evidence="3">F-box domain-containing protein</fullName>
    </recommendedName>
</protein>
<dbReference type="OrthoDB" id="10257471at2759"/>
<evidence type="ECO:0000313" key="4">
    <source>
        <dbReference type="EnsemblMetazoa" id="XP_038053169.1"/>
    </source>
</evidence>
<feature type="compositionally biased region" description="Basic and acidic residues" evidence="2">
    <location>
        <begin position="425"/>
        <end position="447"/>
    </location>
</feature>
<keyword evidence="5" id="KW-1185">Reference proteome</keyword>
<feature type="region of interest" description="Disordered" evidence="2">
    <location>
        <begin position="114"/>
        <end position="153"/>
    </location>
</feature>
<feature type="region of interest" description="Disordered" evidence="2">
    <location>
        <begin position="417"/>
        <end position="500"/>
    </location>
</feature>
<dbReference type="Gene3D" id="3.80.10.10">
    <property type="entry name" value="Ribonuclease Inhibitor"/>
    <property type="match status" value="2"/>
</dbReference>
<dbReference type="SMART" id="SM00367">
    <property type="entry name" value="LRR_CC"/>
    <property type="match status" value="10"/>
</dbReference>
<dbReference type="Pfam" id="PF12937">
    <property type="entry name" value="F-box-like"/>
    <property type="match status" value="1"/>
</dbReference>
<dbReference type="InterPro" id="IPR036047">
    <property type="entry name" value="F-box-like_dom_sf"/>
</dbReference>
<feature type="compositionally biased region" description="Polar residues" evidence="2">
    <location>
        <begin position="677"/>
        <end position="686"/>
    </location>
</feature>
<dbReference type="Gene3D" id="1.20.1280.50">
    <property type="match status" value="1"/>
</dbReference>
<feature type="compositionally biased region" description="Polar residues" evidence="2">
    <location>
        <begin position="33"/>
        <end position="52"/>
    </location>
</feature>
<feature type="compositionally biased region" description="Polar residues" evidence="2">
    <location>
        <begin position="1120"/>
        <end position="1152"/>
    </location>
</feature>
<dbReference type="EnsemblMetazoa" id="XM_038197241.1">
    <property type="protein sequence ID" value="XP_038053169.1"/>
    <property type="gene ID" value="LOC119725708"/>
</dbReference>
<reference evidence="4" key="1">
    <citation type="submission" date="2022-11" db="UniProtKB">
        <authorList>
            <consortium name="EnsemblMetazoa"/>
        </authorList>
    </citation>
    <scope>IDENTIFICATION</scope>
</reference>
<feature type="compositionally biased region" description="Polar residues" evidence="2">
    <location>
        <begin position="83"/>
        <end position="96"/>
    </location>
</feature>
<dbReference type="PROSITE" id="PS50181">
    <property type="entry name" value="FBOX"/>
    <property type="match status" value="1"/>
</dbReference>
<feature type="compositionally biased region" description="Basic and acidic residues" evidence="2">
    <location>
        <begin position="1188"/>
        <end position="1197"/>
    </location>
</feature>
<dbReference type="InterPro" id="IPR001810">
    <property type="entry name" value="F-box_dom"/>
</dbReference>
<feature type="compositionally biased region" description="Basic and acidic residues" evidence="2">
    <location>
        <begin position="144"/>
        <end position="153"/>
    </location>
</feature>
<dbReference type="InterPro" id="IPR001611">
    <property type="entry name" value="Leu-rich_rpt"/>
</dbReference>
<dbReference type="GO" id="GO:0019005">
    <property type="term" value="C:SCF ubiquitin ligase complex"/>
    <property type="evidence" value="ECO:0007669"/>
    <property type="project" value="TreeGrafter"/>
</dbReference>
<accession>A0A913ZP68</accession>
<sequence length="1634" mass="181530">MESARKPQLSDLRQKRLAYFDQKYAPSPPTEPKPSSNVNLASTQISNGSTQRGGKKTSGYYGDATYNKTGAIPKSYKKGQRGVDSTTSNSVENSGGYSYQVVAAKKKSTNQQLSAQDFEIHTPNDVDELFQSNRGRPRKASQVPEEKTEKVHPSEPIRGNVLDAASVDYERRLMEHLQRPDRQNVNTHIRTAQIRSGDSRGDDMPQRNNHLVPRKKHLKKFLFRQDEDTSPALKAAAEHDALYAQNILNQMGHVRKLRAQVHGELMSGFSEQEFGLNPVSSKAESLEQDLSREDPVSSIQVGSSQMDGGLQNRSIKDLQEPTSVSVYSLQADSHRVTKTLSPPPSNSTVYLQEEDSGTGGTSDQDKGSGSENLDNDMTFDLGALQDAAKQGDDILRKYIQSLSKNIKKKKLNESIGETTGNAFKPDPHEIDGPKPDEVQDLDRELSSHPRHPKKFLNTDLRPEQETSIPQTSESNTVPRTRNLERQHRPKVSQPSVTSTELQSLGLFQDLQDMKHNSQDPGHDTTKLHTQLKSGPNQPRRLDGMVEDSTEDEDFGLSTHRPMERPLSPLKQVYVNRKERHLEGSEDDSTDPVKRHQNNTENNQSDLSDAGLSLQKDDAVPEKDHTSQTGNVFHTFLEPEVDNTLFRHHSLENFTSSTDQSGDERLRKQPPSYEKLFSNPTGLSSDSIPFPHPSGTEIGNFVCPEQSTDSDQDAHKNLARTSQLIPIPPQQEKTGSTSFKRHKPAAQKSARNKSPRRPKTPERHVEGVREHHERERETRRQLSARKSQKKSLEQETGNLAKSSTDEDPALRHPHPPEDRFNSEDVLKVENLFESSSWKESWQQLNLGPSGDAKNHNEQNQTGKMCPRCTNFSVNSQSECEACGTVIHNESVNPVDSVIPSFDSHFKDVSSGGAATARTHLTTGSAWDIEISAPTQENKFPRITADDESTVMGKIANFVPKLTDGGGDVGGSKKSRGPVSSNETGAGDASHVFGDLPNRVDAWLAANETSRRSDASANLDPTGQSANHKIRIPDQLRQSSDEEEAEHKVTFELSPQVDLGNQHLHQNGHAPGLDDRLGKKIKPRPSSAGPQQSRQEATRPKGSVSKSRTGQLIDQPMYNRRWATSSSTWGTRRSVGGQRSTLIDSIPASNSPTMQRKRPSSAKHDVPLHKSEAEPRVRGQRPRPQSANWKSRESKDLGNSKKRSGNLKDEFLTVNTAQIEEGLASRALHASHSMLPLTLQLICDSPRGGDDVSIWELLPDEILLHVFRYLSYKDLIKCAASCSRFHRIAMDDSLWRTIKLHKRQVSDFSLTQIGERHPTSLSLTQCYGNIVTENGLRNLFRCCADTLQELNVSGCTGGDLTGDSLLLHASRCNHLTSLDASWSQATDNGLSAISDSCQRLTSLCLNGCQSVSDECLNRVIKKHGRSLRVLEVLGCVQLSPETLQLIGQECRNLHTLNIGQCYKVTDECISQLVSHLRNLKHLDMRGCKQIRDSCVRKIVRNCKRLQTLVLANCTHITNAAMVEIATYLPTIRSLDVSGCKKVNNEGVRSLATCCHYLTSLDVSSTGVDNKSVSALANYCNKTLVSVRFNCCKDITETAIVKLLKNCKKLETLHLYGVKGLRNLGVLKLQYPCLWFE</sequence>
<dbReference type="GeneID" id="119725708"/>
<dbReference type="Pfam" id="PF25372">
    <property type="entry name" value="DUF7885"/>
    <property type="match status" value="1"/>
</dbReference>
<feature type="compositionally biased region" description="Basic and acidic residues" evidence="2">
    <location>
        <begin position="1160"/>
        <end position="1175"/>
    </location>
</feature>
<feature type="compositionally biased region" description="Basic and acidic residues" evidence="2">
    <location>
        <begin position="807"/>
        <end position="822"/>
    </location>
</feature>
<dbReference type="SUPFAM" id="SSF52047">
    <property type="entry name" value="RNI-like"/>
    <property type="match status" value="1"/>
</dbReference>
<feature type="region of interest" description="Disordered" evidence="2">
    <location>
        <begin position="513"/>
        <end position="609"/>
    </location>
</feature>
<feature type="compositionally biased region" description="Polar residues" evidence="2">
    <location>
        <begin position="297"/>
        <end position="306"/>
    </location>
</feature>
<feature type="region of interest" description="Disordered" evidence="2">
    <location>
        <begin position="1007"/>
        <end position="1202"/>
    </location>
</feature>
<dbReference type="Proteomes" id="UP000887568">
    <property type="component" value="Unplaced"/>
</dbReference>
<dbReference type="InterPro" id="IPR032675">
    <property type="entry name" value="LRR_dom_sf"/>
</dbReference>
<feature type="compositionally biased region" description="Polar residues" evidence="2">
    <location>
        <begin position="527"/>
        <end position="536"/>
    </location>
</feature>